<protein>
    <submittedName>
        <fullName evidence="3">Uncharacterized protein</fullName>
    </submittedName>
</protein>
<reference evidence="3 4" key="1">
    <citation type="submission" date="2019-04" db="EMBL/GenBank/DDBJ databases">
        <title>Friends and foes A comparative genomics study of 23 Aspergillus species from section Flavi.</title>
        <authorList>
            <consortium name="DOE Joint Genome Institute"/>
            <person name="Kjaerbolling I."/>
            <person name="Vesth T."/>
            <person name="Frisvad J.C."/>
            <person name="Nybo J.L."/>
            <person name="Theobald S."/>
            <person name="Kildgaard S."/>
            <person name="Isbrandt T."/>
            <person name="Kuo A."/>
            <person name="Sato A."/>
            <person name="Lyhne E.K."/>
            <person name="Kogle M.E."/>
            <person name="Wiebenga A."/>
            <person name="Kun R.S."/>
            <person name="Lubbers R.J."/>
            <person name="Makela M.R."/>
            <person name="Barry K."/>
            <person name="Chovatia M."/>
            <person name="Clum A."/>
            <person name="Daum C."/>
            <person name="Haridas S."/>
            <person name="He G."/>
            <person name="LaButti K."/>
            <person name="Lipzen A."/>
            <person name="Mondo S."/>
            <person name="Riley R."/>
            <person name="Salamov A."/>
            <person name="Simmons B.A."/>
            <person name="Magnuson J.K."/>
            <person name="Henrissat B."/>
            <person name="Mortensen U.H."/>
            <person name="Larsen T.O."/>
            <person name="Devries R.P."/>
            <person name="Grigoriev I.V."/>
            <person name="Machida M."/>
            <person name="Baker S.E."/>
            <person name="Andersen M.R."/>
        </authorList>
    </citation>
    <scope>NUCLEOTIDE SEQUENCE [LARGE SCALE GENOMIC DNA]</scope>
    <source>
        <strain evidence="3 4">CBS 151.66</strain>
    </source>
</reference>
<evidence type="ECO:0000256" key="2">
    <source>
        <dbReference type="SAM" id="Phobius"/>
    </source>
</evidence>
<feature type="region of interest" description="Disordered" evidence="1">
    <location>
        <begin position="36"/>
        <end position="80"/>
    </location>
</feature>
<dbReference type="OrthoDB" id="4093673at2759"/>
<dbReference type="EMBL" id="ML732325">
    <property type="protein sequence ID" value="KAB8069820.1"/>
    <property type="molecule type" value="Genomic_DNA"/>
</dbReference>
<keyword evidence="4" id="KW-1185">Reference proteome</keyword>
<gene>
    <name evidence="3" type="ORF">BDV29DRAFT_182057</name>
</gene>
<name>A0A5N5WRI4_9EURO</name>
<dbReference type="AlphaFoldDB" id="A0A5N5WRI4"/>
<keyword evidence="2" id="KW-0812">Transmembrane</keyword>
<dbReference type="Proteomes" id="UP000326565">
    <property type="component" value="Unassembled WGS sequence"/>
</dbReference>
<proteinExistence type="predicted"/>
<keyword evidence="2" id="KW-1133">Transmembrane helix</keyword>
<feature type="transmembrane region" description="Helical" evidence="2">
    <location>
        <begin position="6"/>
        <end position="23"/>
    </location>
</feature>
<organism evidence="3 4">
    <name type="scientific">Aspergillus leporis</name>
    <dbReference type="NCBI Taxonomy" id="41062"/>
    <lineage>
        <taxon>Eukaryota</taxon>
        <taxon>Fungi</taxon>
        <taxon>Dikarya</taxon>
        <taxon>Ascomycota</taxon>
        <taxon>Pezizomycotina</taxon>
        <taxon>Eurotiomycetes</taxon>
        <taxon>Eurotiomycetidae</taxon>
        <taxon>Eurotiales</taxon>
        <taxon>Aspergillaceae</taxon>
        <taxon>Aspergillus</taxon>
        <taxon>Aspergillus subgen. Circumdati</taxon>
    </lineage>
</organism>
<dbReference type="Pfam" id="PF23670">
    <property type="entry name" value="PIGBOS1"/>
    <property type="match status" value="1"/>
</dbReference>
<evidence type="ECO:0000313" key="3">
    <source>
        <dbReference type="EMBL" id="KAB8069820.1"/>
    </source>
</evidence>
<accession>A0A5N5WRI4</accession>
<keyword evidence="2" id="KW-0472">Membrane</keyword>
<sequence>MSRNWIPALVAIGVGVFSGYYSFQPALKELQIEKTTTQRVQPGQQTQAPNTSQIPPSSTKDGLDVPLKPDAGSAQGGISK</sequence>
<dbReference type="InterPro" id="IPR057394">
    <property type="entry name" value="PIGBOS1"/>
</dbReference>
<evidence type="ECO:0000256" key="1">
    <source>
        <dbReference type="SAM" id="MobiDB-lite"/>
    </source>
</evidence>
<evidence type="ECO:0000313" key="4">
    <source>
        <dbReference type="Proteomes" id="UP000326565"/>
    </source>
</evidence>
<feature type="compositionally biased region" description="Polar residues" evidence="1">
    <location>
        <begin position="36"/>
        <end position="60"/>
    </location>
</feature>